<keyword evidence="2" id="KW-1185">Reference proteome</keyword>
<dbReference type="Proteomes" id="UP001500957">
    <property type="component" value="Unassembled WGS sequence"/>
</dbReference>
<gene>
    <name evidence="1" type="ORF">GCM10009547_36070</name>
</gene>
<accession>A0ABN1H5F2</accession>
<dbReference type="EMBL" id="BAAAHE010000035">
    <property type="protein sequence ID" value="GAA0629221.1"/>
    <property type="molecule type" value="Genomic_DNA"/>
</dbReference>
<sequence>MLLERADHDLMCWASVLVSLVVANPEHAGRFAEALLTRTGSRAEWLSIRLARTMDLLVDGHTTAGWLPSDLIRVVSRRADAEAAAVVASALRYQAHRAGPQGVDPEWQEEIDELPPGLDVDPFTRAGLRNILLVIAALRGLPPLPVIVTPPPPLARCA</sequence>
<comment type="caution">
    <text evidence="1">The sequence shown here is derived from an EMBL/GenBank/DDBJ whole genome shotgun (WGS) entry which is preliminary data.</text>
</comment>
<organism evidence="1 2">
    <name type="scientific">Sporichthya brevicatena</name>
    <dbReference type="NCBI Taxonomy" id="171442"/>
    <lineage>
        <taxon>Bacteria</taxon>
        <taxon>Bacillati</taxon>
        <taxon>Actinomycetota</taxon>
        <taxon>Actinomycetes</taxon>
        <taxon>Sporichthyales</taxon>
        <taxon>Sporichthyaceae</taxon>
        <taxon>Sporichthya</taxon>
    </lineage>
</organism>
<proteinExistence type="predicted"/>
<evidence type="ECO:0000313" key="1">
    <source>
        <dbReference type="EMBL" id="GAA0629221.1"/>
    </source>
</evidence>
<protein>
    <submittedName>
        <fullName evidence="1">Uncharacterized protein</fullName>
    </submittedName>
</protein>
<reference evidence="1 2" key="1">
    <citation type="journal article" date="2019" name="Int. J. Syst. Evol. Microbiol.">
        <title>The Global Catalogue of Microorganisms (GCM) 10K type strain sequencing project: providing services to taxonomists for standard genome sequencing and annotation.</title>
        <authorList>
            <consortium name="The Broad Institute Genomics Platform"/>
            <consortium name="The Broad Institute Genome Sequencing Center for Infectious Disease"/>
            <person name="Wu L."/>
            <person name="Ma J."/>
        </authorList>
    </citation>
    <scope>NUCLEOTIDE SEQUENCE [LARGE SCALE GENOMIC DNA]</scope>
    <source>
        <strain evidence="1 2">JCM 10671</strain>
    </source>
</reference>
<name>A0ABN1H5F2_9ACTN</name>
<evidence type="ECO:0000313" key="2">
    <source>
        <dbReference type="Proteomes" id="UP001500957"/>
    </source>
</evidence>